<dbReference type="AlphaFoldDB" id="A0A0J7JZJ2"/>
<proteinExistence type="predicted"/>
<comment type="caution">
    <text evidence="2">The sequence shown here is derived from an EMBL/GenBank/DDBJ whole genome shotgun (WGS) entry which is preliminary data.</text>
</comment>
<evidence type="ECO:0000259" key="1">
    <source>
        <dbReference type="Pfam" id="PF09500"/>
    </source>
</evidence>
<gene>
    <name evidence="2" type="ORF">RF55_19599</name>
</gene>
<sequence>MITADFETQARRLLDFACQKIPLARALAMDYQHYDGQRLELKLPLAPNINDKGCAFGGSLASAMTLTGWSLMELALRQAGADCDVFVAESKIRYLAPIWEDSTSAAQPGERADWTRFFATLRRHGKARLMVSGEVLTAAGKRAATLEANYAAKRR</sequence>
<accession>A0A0J7JZJ2</accession>
<reference evidence="2 3" key="1">
    <citation type="submission" date="2015-04" db="EMBL/GenBank/DDBJ databases">
        <title>Lasius niger genome sequencing.</title>
        <authorList>
            <person name="Konorov E.A."/>
            <person name="Nikitin M.A."/>
            <person name="Kirill M.V."/>
            <person name="Chang P."/>
        </authorList>
    </citation>
    <scope>NUCLEOTIDE SEQUENCE [LARGE SCALE GENOMIC DNA]</scope>
    <source>
        <tissue evidence="2">Whole</tissue>
    </source>
</reference>
<evidence type="ECO:0000313" key="2">
    <source>
        <dbReference type="EMBL" id="KMQ83583.1"/>
    </source>
</evidence>
<organism evidence="2 3">
    <name type="scientific">Lasius niger</name>
    <name type="common">Black garden ant</name>
    <dbReference type="NCBI Taxonomy" id="67767"/>
    <lineage>
        <taxon>Eukaryota</taxon>
        <taxon>Metazoa</taxon>
        <taxon>Ecdysozoa</taxon>
        <taxon>Arthropoda</taxon>
        <taxon>Hexapoda</taxon>
        <taxon>Insecta</taxon>
        <taxon>Pterygota</taxon>
        <taxon>Neoptera</taxon>
        <taxon>Endopterygota</taxon>
        <taxon>Hymenoptera</taxon>
        <taxon>Apocrita</taxon>
        <taxon>Aculeata</taxon>
        <taxon>Formicoidea</taxon>
        <taxon>Formicidae</taxon>
        <taxon>Formicinae</taxon>
        <taxon>Lasius</taxon>
        <taxon>Lasius</taxon>
    </lineage>
</organism>
<dbReference type="Pfam" id="PF09500">
    <property type="entry name" value="YiiD_C"/>
    <property type="match status" value="1"/>
</dbReference>
<dbReference type="InterPro" id="IPR012660">
    <property type="entry name" value="YiiD_C"/>
</dbReference>
<dbReference type="NCBIfam" id="TIGR02447">
    <property type="entry name" value="yiiD_Cterm"/>
    <property type="match status" value="1"/>
</dbReference>
<protein>
    <submittedName>
        <fullName evidence="2">Thioesterase-like protein</fullName>
    </submittedName>
</protein>
<keyword evidence="3" id="KW-1185">Reference proteome</keyword>
<feature type="domain" description="Thioesterase putative" evidence="1">
    <location>
        <begin position="17"/>
        <end position="152"/>
    </location>
</feature>
<dbReference type="SUPFAM" id="SSF54637">
    <property type="entry name" value="Thioesterase/thiol ester dehydrase-isomerase"/>
    <property type="match status" value="1"/>
</dbReference>
<evidence type="ECO:0000313" key="3">
    <source>
        <dbReference type="Proteomes" id="UP000036403"/>
    </source>
</evidence>
<name>A0A0J7JZJ2_LASNI</name>
<dbReference type="InterPro" id="IPR029069">
    <property type="entry name" value="HotDog_dom_sf"/>
</dbReference>
<dbReference type="Proteomes" id="UP000036403">
    <property type="component" value="Unassembled WGS sequence"/>
</dbReference>
<dbReference type="Gene3D" id="3.10.129.10">
    <property type="entry name" value="Hotdog Thioesterase"/>
    <property type="match status" value="1"/>
</dbReference>
<dbReference type="CDD" id="cd03440">
    <property type="entry name" value="hot_dog"/>
    <property type="match status" value="1"/>
</dbReference>
<dbReference type="PaxDb" id="67767-A0A0J7JZJ2"/>
<dbReference type="EMBL" id="LBMM01019222">
    <property type="protein sequence ID" value="KMQ83583.1"/>
    <property type="molecule type" value="Genomic_DNA"/>
</dbReference>